<keyword evidence="2" id="KW-0479">Metal-binding</keyword>
<dbReference type="CDD" id="cd00207">
    <property type="entry name" value="fer2"/>
    <property type="match status" value="1"/>
</dbReference>
<dbReference type="Proteomes" id="UP000184513">
    <property type="component" value="Unassembled WGS sequence"/>
</dbReference>
<dbReference type="Pfam" id="PF00111">
    <property type="entry name" value="Fer2"/>
    <property type="match status" value="1"/>
</dbReference>
<evidence type="ECO:0000256" key="4">
    <source>
        <dbReference type="ARBA" id="ARBA00023004"/>
    </source>
</evidence>
<name>A0A1M7QDG6_9BACT</name>
<accession>A0A1M7QDG6</accession>
<dbReference type="InterPro" id="IPR036884">
    <property type="entry name" value="2Fe-2S-bd_dom_sf"/>
</dbReference>
<evidence type="ECO:0000313" key="7">
    <source>
        <dbReference type="EMBL" id="SHN28771.1"/>
    </source>
</evidence>
<dbReference type="PANTHER" id="PTHR44379:SF5">
    <property type="entry name" value="OXIDOREDUCTASE WITH IRON-SULFUR SUBUNIT"/>
    <property type="match status" value="1"/>
</dbReference>
<dbReference type="InterPro" id="IPR051452">
    <property type="entry name" value="Diverse_Oxidoreductases"/>
</dbReference>
<dbReference type="EMBL" id="FRCY01000016">
    <property type="protein sequence ID" value="SHN28771.1"/>
    <property type="molecule type" value="Genomic_DNA"/>
</dbReference>
<dbReference type="PANTHER" id="PTHR44379">
    <property type="entry name" value="OXIDOREDUCTASE WITH IRON-SULFUR SUBUNIT"/>
    <property type="match status" value="1"/>
</dbReference>
<dbReference type="Gene3D" id="3.10.20.30">
    <property type="match status" value="1"/>
</dbReference>
<evidence type="ECO:0000256" key="2">
    <source>
        <dbReference type="ARBA" id="ARBA00022723"/>
    </source>
</evidence>
<keyword evidence="4" id="KW-0408">Iron</keyword>
<dbReference type="InterPro" id="IPR001041">
    <property type="entry name" value="2Fe-2S_ferredoxin-type"/>
</dbReference>
<dbReference type="SUPFAM" id="SSF47741">
    <property type="entry name" value="CO dehydrogenase ISP C-domain like"/>
    <property type="match status" value="1"/>
</dbReference>
<gene>
    <name evidence="7" type="ORF">SAMN04488057_116107</name>
</gene>
<dbReference type="InterPro" id="IPR002888">
    <property type="entry name" value="2Fe-2S-bd"/>
</dbReference>
<keyword evidence="1" id="KW-0001">2Fe-2S</keyword>
<evidence type="ECO:0000256" key="1">
    <source>
        <dbReference type="ARBA" id="ARBA00022714"/>
    </source>
</evidence>
<feature type="domain" description="2Fe-2S ferredoxin-type" evidence="6">
    <location>
        <begin position="1"/>
        <end position="75"/>
    </location>
</feature>
<keyword evidence="5" id="KW-0411">Iron-sulfur</keyword>
<dbReference type="GO" id="GO:0046872">
    <property type="term" value="F:metal ion binding"/>
    <property type="evidence" value="ECO:0007669"/>
    <property type="project" value="UniProtKB-KW"/>
</dbReference>
<dbReference type="RefSeq" id="WP_073097170.1">
    <property type="nucleotide sequence ID" value="NZ_FRCY01000016.1"/>
</dbReference>
<dbReference type="GO" id="GO:0051537">
    <property type="term" value="F:2 iron, 2 sulfur cluster binding"/>
    <property type="evidence" value="ECO:0007669"/>
    <property type="project" value="UniProtKB-KW"/>
</dbReference>
<dbReference type="InterPro" id="IPR012675">
    <property type="entry name" value="Beta-grasp_dom_sf"/>
</dbReference>
<proteinExistence type="predicted"/>
<sequence length="147" mass="15803">MRINVNDKEYTVEVDGNPSLLEVLREQLDLTGTKYGCGEAACGACKVLVNGVPTPSCITPATAVQGKSIVTIEGLEKEGSLHPVQQVLLEEDVFQCSYCAPGMILTAVALTEKKKPLSRQEIVEGMNGNICRCCTYPQIIDALSKIS</sequence>
<evidence type="ECO:0000259" key="6">
    <source>
        <dbReference type="PROSITE" id="PS51085"/>
    </source>
</evidence>
<dbReference type="AlphaFoldDB" id="A0A1M7QDG6"/>
<dbReference type="Gene3D" id="1.10.150.120">
    <property type="entry name" value="[2Fe-2S]-binding domain"/>
    <property type="match status" value="1"/>
</dbReference>
<evidence type="ECO:0000256" key="5">
    <source>
        <dbReference type="ARBA" id="ARBA00023014"/>
    </source>
</evidence>
<keyword evidence="3" id="KW-0560">Oxidoreductase</keyword>
<reference evidence="7 8" key="1">
    <citation type="submission" date="2016-11" db="EMBL/GenBank/DDBJ databases">
        <authorList>
            <person name="Jaros S."/>
            <person name="Januszkiewicz K."/>
            <person name="Wedrychowicz H."/>
        </authorList>
    </citation>
    <scope>NUCLEOTIDE SEQUENCE [LARGE SCALE GENOMIC DNA]</scope>
    <source>
        <strain evidence="7 8">CGMCC 1.6102</strain>
    </source>
</reference>
<evidence type="ECO:0000313" key="8">
    <source>
        <dbReference type="Proteomes" id="UP000184513"/>
    </source>
</evidence>
<dbReference type="InterPro" id="IPR006058">
    <property type="entry name" value="2Fe2S_fd_BS"/>
</dbReference>
<dbReference type="SUPFAM" id="SSF54292">
    <property type="entry name" value="2Fe-2S ferredoxin-like"/>
    <property type="match status" value="1"/>
</dbReference>
<dbReference type="Pfam" id="PF01799">
    <property type="entry name" value="Fer2_2"/>
    <property type="match status" value="1"/>
</dbReference>
<dbReference type="OrthoDB" id="9796880at2"/>
<dbReference type="STRING" id="388280.SAMN04488057_116107"/>
<dbReference type="PROSITE" id="PS51085">
    <property type="entry name" value="2FE2S_FER_2"/>
    <property type="match status" value="1"/>
</dbReference>
<protein>
    <submittedName>
        <fullName evidence="7">Carbon-monoxide dehydrogenase small subunit</fullName>
    </submittedName>
</protein>
<evidence type="ECO:0000256" key="3">
    <source>
        <dbReference type="ARBA" id="ARBA00023002"/>
    </source>
</evidence>
<dbReference type="InterPro" id="IPR036010">
    <property type="entry name" value="2Fe-2S_ferredoxin-like_sf"/>
</dbReference>
<dbReference type="GO" id="GO:0016491">
    <property type="term" value="F:oxidoreductase activity"/>
    <property type="evidence" value="ECO:0007669"/>
    <property type="project" value="UniProtKB-KW"/>
</dbReference>
<dbReference type="PROSITE" id="PS00197">
    <property type="entry name" value="2FE2S_FER_1"/>
    <property type="match status" value="1"/>
</dbReference>
<keyword evidence="8" id="KW-1185">Reference proteome</keyword>
<organism evidence="7 8">
    <name type="scientific">Cyclobacterium lianum</name>
    <dbReference type="NCBI Taxonomy" id="388280"/>
    <lineage>
        <taxon>Bacteria</taxon>
        <taxon>Pseudomonadati</taxon>
        <taxon>Bacteroidota</taxon>
        <taxon>Cytophagia</taxon>
        <taxon>Cytophagales</taxon>
        <taxon>Cyclobacteriaceae</taxon>
        <taxon>Cyclobacterium</taxon>
    </lineage>
</organism>